<feature type="transmembrane region" description="Helical" evidence="1">
    <location>
        <begin position="31"/>
        <end position="49"/>
    </location>
</feature>
<dbReference type="EMBL" id="QSCI01000096">
    <property type="protein sequence ID" value="RGX90615.1"/>
    <property type="molecule type" value="Genomic_DNA"/>
</dbReference>
<evidence type="ECO:0000313" key="4">
    <source>
        <dbReference type="EMBL" id="MQN78363.1"/>
    </source>
</evidence>
<reference evidence="8 9" key="1">
    <citation type="submission" date="2018-08" db="EMBL/GenBank/DDBJ databases">
        <title>A genome reference for cultivated species of the human gut microbiota.</title>
        <authorList>
            <person name="Zou Y."/>
            <person name="Xue W."/>
            <person name="Luo G."/>
        </authorList>
    </citation>
    <scope>NUCLEOTIDE SEQUENCE [LARGE SCALE GENOMIC DNA]</scope>
    <source>
        <strain evidence="6 8">AF24-12</strain>
        <strain evidence="7 9">OF03-3</strain>
    </source>
</reference>
<dbReference type="AlphaFoldDB" id="A0A3E5DL32"/>
<dbReference type="Pfam" id="PF13571">
    <property type="entry name" value="DUF4133"/>
    <property type="match status" value="1"/>
</dbReference>
<dbReference type="EMBL" id="VZBZ01000139">
    <property type="protein sequence ID" value="MQN78363.1"/>
    <property type="molecule type" value="Genomic_DNA"/>
</dbReference>
<reference evidence="5" key="4">
    <citation type="submission" date="2022-12" db="EMBL/GenBank/DDBJ databases">
        <title>Distinct polysaccharide growth profiles of human intestinal Prevotella copri isolates.</title>
        <authorList>
            <person name="Fehlner-Peach H."/>
            <person name="Magnabosco C."/>
            <person name="Raghavan V."/>
            <person name="Scher J.U."/>
            <person name="Tett A."/>
            <person name="Cox L.M."/>
            <person name="Gottsegen C."/>
            <person name="Watters A."/>
            <person name="Wiltshire- Gordon J.D."/>
            <person name="Segata N."/>
            <person name="Bonneau R."/>
            <person name="Littman D.R."/>
        </authorList>
    </citation>
    <scope>NUCLEOTIDE SEQUENCE</scope>
    <source>
        <strain evidence="4 11">BU41712</strain>
        <strain evidence="5">IAA108</strain>
    </source>
</reference>
<organism evidence="5 10">
    <name type="scientific">Segatella copri</name>
    <dbReference type="NCBI Taxonomy" id="165179"/>
    <lineage>
        <taxon>Bacteria</taxon>
        <taxon>Pseudomonadati</taxon>
        <taxon>Bacteroidota</taxon>
        <taxon>Bacteroidia</taxon>
        <taxon>Bacteroidales</taxon>
        <taxon>Prevotellaceae</taxon>
        <taxon>Segatella</taxon>
    </lineage>
</organism>
<accession>A0A3E5DL32</accession>
<feature type="transmembrane region" description="Helical" evidence="1">
    <location>
        <begin position="55"/>
        <end position="75"/>
    </location>
</feature>
<evidence type="ECO:0000313" key="6">
    <source>
        <dbReference type="EMBL" id="RGS09288.1"/>
    </source>
</evidence>
<dbReference type="Proteomes" id="UP000423156">
    <property type="component" value="Unassembled WGS sequence"/>
</dbReference>
<dbReference type="EMBL" id="JAPDVK010000001">
    <property type="protein sequence ID" value="MCW4127126.1"/>
    <property type="molecule type" value="Genomic_DNA"/>
</dbReference>
<dbReference type="Proteomes" id="UP000285604">
    <property type="component" value="Unassembled WGS sequence"/>
</dbReference>
<comment type="caution">
    <text evidence="5">The sequence shown here is derived from an EMBL/GenBank/DDBJ whole genome shotgun (WGS) entry which is preliminary data.</text>
</comment>
<evidence type="ECO:0000313" key="2">
    <source>
        <dbReference type="EMBL" id="MCW4092786.1"/>
    </source>
</evidence>
<evidence type="ECO:0000313" key="8">
    <source>
        <dbReference type="Proteomes" id="UP000283872"/>
    </source>
</evidence>
<gene>
    <name evidence="6" type="ORF">DWY11_15890</name>
    <name evidence="7" type="ORF">DXA63_14150</name>
    <name evidence="4" type="ORF">F7D71_10970</name>
    <name evidence="5" type="ORF">F7D74_12790</name>
    <name evidence="2" type="ORF">ONT05_04290</name>
    <name evidence="3" type="ORF">ONT16_02355</name>
</gene>
<dbReference type="RefSeq" id="WP_117588088.1">
    <property type="nucleotide sequence ID" value="NZ_CATKVU010000006.1"/>
</dbReference>
<evidence type="ECO:0000313" key="7">
    <source>
        <dbReference type="EMBL" id="RGX90615.1"/>
    </source>
</evidence>
<evidence type="ECO:0000313" key="5">
    <source>
        <dbReference type="EMBL" id="MQN84830.1"/>
    </source>
</evidence>
<sequence>MANESQEQYPDYPVFKGLQKPLEFMGLRGRYIYWAAGTVGGGILSFLIGYVAFGFLVGLVLITSIVGFGGAMIFIKQHKGLHSKHSPVGVFILAHLVEHQKR</sequence>
<evidence type="ECO:0000313" key="10">
    <source>
        <dbReference type="Proteomes" id="UP000421408"/>
    </source>
</evidence>
<reference evidence="2" key="3">
    <citation type="submission" date="2022-11" db="EMBL/GenBank/DDBJ databases">
        <title>Genomic repertoires linked with pathogenic potency of arthritogenic Prevotella copri isolated from the gut of rheumatoid arthritis patients.</title>
        <authorList>
            <person name="Nii T."/>
            <person name="Maeda Y."/>
            <person name="Motooka D."/>
            <person name="Naito M."/>
            <person name="Matsumoto Y."/>
            <person name="Ogawa T."/>
            <person name="Oguro-Igashira E."/>
            <person name="Kishikawa T."/>
            <person name="Yamashita M."/>
            <person name="Koizumi S."/>
            <person name="Kurakawa T."/>
            <person name="Okumura R."/>
            <person name="Kayama H."/>
            <person name="Murakami M."/>
            <person name="Sakaguchi T."/>
            <person name="Das B."/>
            <person name="Nakamura S."/>
            <person name="Okada Y."/>
            <person name="Kumanogoh A."/>
            <person name="Takeda K."/>
        </authorList>
    </citation>
    <scope>NUCLEOTIDE SEQUENCE</scope>
    <source>
        <strain evidence="3">F3-75</strain>
        <strain evidence="2">N016-13</strain>
    </source>
</reference>
<dbReference type="InterPro" id="IPR025407">
    <property type="entry name" value="DUF4133"/>
</dbReference>
<dbReference type="Proteomes" id="UP000283872">
    <property type="component" value="Unassembled WGS sequence"/>
</dbReference>
<proteinExistence type="predicted"/>
<evidence type="ECO:0000256" key="1">
    <source>
        <dbReference type="SAM" id="Phobius"/>
    </source>
</evidence>
<evidence type="ECO:0000313" key="11">
    <source>
        <dbReference type="Proteomes" id="UP000423156"/>
    </source>
</evidence>
<keyword evidence="1" id="KW-0472">Membrane</keyword>
<keyword evidence="1" id="KW-1133">Transmembrane helix</keyword>
<dbReference type="Proteomes" id="UP000421408">
    <property type="component" value="Unassembled WGS sequence"/>
</dbReference>
<dbReference type="EMBL" id="QRVA01000085">
    <property type="protein sequence ID" value="RGS09288.1"/>
    <property type="molecule type" value="Genomic_DNA"/>
</dbReference>
<dbReference type="Proteomes" id="UP001209344">
    <property type="component" value="Unassembled WGS sequence"/>
</dbReference>
<name>A0A3E5DL32_9BACT</name>
<keyword evidence="1" id="KW-0812">Transmembrane</keyword>
<dbReference type="Proteomes" id="UP001209074">
    <property type="component" value="Unassembled WGS sequence"/>
</dbReference>
<reference evidence="10" key="2">
    <citation type="submission" date="2019-09" db="EMBL/GenBank/DDBJ databases">
        <title>Distinct polysaccharide growth profiles of human intestinal Prevotella copri isolates.</title>
        <authorList>
            <person name="Fehlner-Peach H."/>
            <person name="Magnabosco C."/>
            <person name="Raghavan V."/>
            <person name="Scher J.U."/>
            <person name="Tett A."/>
            <person name="Cox L.M."/>
            <person name="Gottsegen C."/>
            <person name="Watters A."/>
            <person name="Wiltshire- Gordon J.D."/>
            <person name="Segata N."/>
            <person name="Bonneau R."/>
            <person name="Littman D.R."/>
        </authorList>
    </citation>
    <scope>NUCLEOTIDE SEQUENCE [LARGE SCALE GENOMIC DNA]</scope>
    <source>
        <strain evidence="10">iAA108</strain>
    </source>
</reference>
<dbReference type="EMBL" id="JAPDUS010000005">
    <property type="protein sequence ID" value="MCW4092786.1"/>
    <property type="molecule type" value="Genomic_DNA"/>
</dbReference>
<dbReference type="EMBL" id="VZCC01000099">
    <property type="protein sequence ID" value="MQN84830.1"/>
    <property type="molecule type" value="Genomic_DNA"/>
</dbReference>
<evidence type="ECO:0000313" key="9">
    <source>
        <dbReference type="Proteomes" id="UP000285604"/>
    </source>
</evidence>
<evidence type="ECO:0000313" key="3">
    <source>
        <dbReference type="EMBL" id="MCW4127126.1"/>
    </source>
</evidence>
<protein>
    <submittedName>
        <fullName evidence="5">DUF4133 domain-containing protein</fullName>
    </submittedName>
</protein>